<keyword evidence="3 7" id="KW-0378">Hydrolase</keyword>
<evidence type="ECO:0000256" key="2">
    <source>
        <dbReference type="ARBA" id="ARBA00022670"/>
    </source>
</evidence>
<protein>
    <submittedName>
        <fullName evidence="7">Glycoside hydrolase</fullName>
    </submittedName>
</protein>
<feature type="domain" description="SH3b" evidence="5">
    <location>
        <begin position="99"/>
        <end position="162"/>
    </location>
</feature>
<dbReference type="InterPro" id="IPR000064">
    <property type="entry name" value="NLP_P60_dom"/>
</dbReference>
<evidence type="ECO:0000256" key="4">
    <source>
        <dbReference type="ARBA" id="ARBA00022807"/>
    </source>
</evidence>
<dbReference type="InterPro" id="IPR051202">
    <property type="entry name" value="Peptidase_C40"/>
</dbReference>
<organism evidence="7">
    <name type="scientific">Mariniphaga anaerophila</name>
    <dbReference type="NCBI Taxonomy" id="1484053"/>
    <lineage>
        <taxon>Bacteria</taxon>
        <taxon>Pseudomonadati</taxon>
        <taxon>Bacteroidota</taxon>
        <taxon>Bacteroidia</taxon>
        <taxon>Marinilabiliales</taxon>
        <taxon>Prolixibacteraceae</taxon>
        <taxon>Mariniphaga</taxon>
    </lineage>
</organism>
<dbReference type="InterPro" id="IPR038765">
    <property type="entry name" value="Papain-like_cys_pep_sf"/>
</dbReference>
<dbReference type="GO" id="GO:0008234">
    <property type="term" value="F:cysteine-type peptidase activity"/>
    <property type="evidence" value="ECO:0007669"/>
    <property type="project" value="UniProtKB-KW"/>
</dbReference>
<evidence type="ECO:0000256" key="1">
    <source>
        <dbReference type="ARBA" id="ARBA00007074"/>
    </source>
</evidence>
<dbReference type="EMBL" id="DSDK01000312">
    <property type="protein sequence ID" value="HDR51089.1"/>
    <property type="molecule type" value="Genomic_DNA"/>
</dbReference>
<dbReference type="PROSITE" id="PS51935">
    <property type="entry name" value="NLPC_P60"/>
    <property type="match status" value="1"/>
</dbReference>
<dbReference type="SUPFAM" id="SSF54001">
    <property type="entry name" value="Cysteine proteinases"/>
    <property type="match status" value="1"/>
</dbReference>
<sequence length="310" mass="35044">MGQRLKNIVILLLSVFILVSCGVNDRKESENIIVHFEQNNVPDKRETVFDVEAAFQKGKVVLQGETDNERLKNELLNQFRSLEVVDEILLLPDSTVGEKPYALVNVSAANFRVTPRYSAELVTQALLGTPVKILKKQGSWHLVQTPDKYISWVPSGGIFPVTENELQNWRQADRVIFTGSFTQIFETEKMEKPVADVTMGGILELLEQRWNYIKLRFPDGREGFTNPQNWVSFSEFKETARPDATSLVNLAQSMKGRPYLWGGTSALAMDCSGFTKMVYFMHGIILARDASLQVRHGQPVNPGDSFENMQ</sequence>
<dbReference type="Pfam" id="PF00877">
    <property type="entry name" value="NLPC_P60"/>
    <property type="match status" value="1"/>
</dbReference>
<evidence type="ECO:0000259" key="5">
    <source>
        <dbReference type="PROSITE" id="PS51781"/>
    </source>
</evidence>
<gene>
    <name evidence="7" type="ORF">ENN90_05620</name>
</gene>
<evidence type="ECO:0000259" key="6">
    <source>
        <dbReference type="PROSITE" id="PS51935"/>
    </source>
</evidence>
<accession>A0A831LLS0</accession>
<dbReference type="PROSITE" id="PS51781">
    <property type="entry name" value="SH3B"/>
    <property type="match status" value="1"/>
</dbReference>
<dbReference type="Gene3D" id="3.90.1720.10">
    <property type="entry name" value="endopeptidase domain like (from Nostoc punctiforme)"/>
    <property type="match status" value="1"/>
</dbReference>
<comment type="similarity">
    <text evidence="1">Belongs to the peptidase C40 family.</text>
</comment>
<dbReference type="InterPro" id="IPR041382">
    <property type="entry name" value="SH3_16"/>
</dbReference>
<evidence type="ECO:0000256" key="3">
    <source>
        <dbReference type="ARBA" id="ARBA00022801"/>
    </source>
</evidence>
<evidence type="ECO:0000313" key="7">
    <source>
        <dbReference type="EMBL" id="HDR51089.1"/>
    </source>
</evidence>
<dbReference type="PANTHER" id="PTHR47053:SF1">
    <property type="entry name" value="MUREIN DD-ENDOPEPTIDASE MEPH-RELATED"/>
    <property type="match status" value="1"/>
</dbReference>
<reference evidence="7" key="1">
    <citation type="journal article" date="2020" name="mSystems">
        <title>Genome- and Community-Level Interaction Insights into Carbon Utilization and Element Cycling Functions of Hydrothermarchaeota in Hydrothermal Sediment.</title>
        <authorList>
            <person name="Zhou Z."/>
            <person name="Liu Y."/>
            <person name="Xu W."/>
            <person name="Pan J."/>
            <person name="Luo Z.H."/>
            <person name="Li M."/>
        </authorList>
    </citation>
    <scope>NUCLEOTIDE SEQUENCE [LARGE SCALE GENOMIC DNA]</scope>
    <source>
        <strain evidence="7">SpSt-1217</strain>
    </source>
</reference>
<name>A0A831LLS0_9BACT</name>
<dbReference type="InterPro" id="IPR003646">
    <property type="entry name" value="SH3-like_bac-type"/>
</dbReference>
<keyword evidence="2" id="KW-0645">Protease</keyword>
<dbReference type="Pfam" id="PF18348">
    <property type="entry name" value="SH3_16"/>
    <property type="match status" value="1"/>
</dbReference>
<comment type="caution">
    <text evidence="7">The sequence shown here is derived from an EMBL/GenBank/DDBJ whole genome shotgun (WGS) entry which is preliminary data.</text>
</comment>
<dbReference type="GO" id="GO:0006508">
    <property type="term" value="P:proteolysis"/>
    <property type="evidence" value="ECO:0007669"/>
    <property type="project" value="UniProtKB-KW"/>
</dbReference>
<dbReference type="PROSITE" id="PS51257">
    <property type="entry name" value="PROKAR_LIPOPROTEIN"/>
    <property type="match status" value="1"/>
</dbReference>
<feature type="domain" description="NlpC/P60" evidence="6">
    <location>
        <begin position="241"/>
        <end position="310"/>
    </location>
</feature>
<dbReference type="AlphaFoldDB" id="A0A831LLS0"/>
<feature type="non-terminal residue" evidence="7">
    <location>
        <position position="310"/>
    </location>
</feature>
<dbReference type="Gene3D" id="2.30.30.40">
    <property type="entry name" value="SH3 Domains"/>
    <property type="match status" value="2"/>
</dbReference>
<keyword evidence="4" id="KW-0788">Thiol protease</keyword>
<dbReference type="PANTHER" id="PTHR47053">
    <property type="entry name" value="MUREIN DD-ENDOPEPTIDASE MEPH-RELATED"/>
    <property type="match status" value="1"/>
</dbReference>
<dbReference type="Proteomes" id="UP000886047">
    <property type="component" value="Unassembled WGS sequence"/>
</dbReference>
<proteinExistence type="inferred from homology"/>